<dbReference type="AlphaFoldDB" id="A0A0F9MBZ9"/>
<reference evidence="1" key="1">
    <citation type="journal article" date="2015" name="Nature">
        <title>Complex archaea that bridge the gap between prokaryotes and eukaryotes.</title>
        <authorList>
            <person name="Spang A."/>
            <person name="Saw J.H."/>
            <person name="Jorgensen S.L."/>
            <person name="Zaremba-Niedzwiedzka K."/>
            <person name="Martijn J."/>
            <person name="Lind A.E."/>
            <person name="van Eijk R."/>
            <person name="Schleper C."/>
            <person name="Guy L."/>
            <person name="Ettema T.J."/>
        </authorList>
    </citation>
    <scope>NUCLEOTIDE SEQUENCE</scope>
</reference>
<comment type="caution">
    <text evidence="1">The sequence shown here is derived from an EMBL/GenBank/DDBJ whole genome shotgun (WGS) entry which is preliminary data.</text>
</comment>
<sequence length="191" mass="21558">MRLESNTATYIPKLDLYSSRYARVAGPVMKVDENEAALNLQEGNAVNSSGQDHRYQVVTVATHSRNALAAFWWDLGPVEDFVITVDDTAYPMNPYHQWAEWEHTVGELRYAADMTRDDDFGAQLLNEQVKSSTLIEDYWDLLAEDQQLVKNRSTFGPGGVVQRNGFSDHAAREQQRKLTEAGVIGKHGYGY</sequence>
<protein>
    <submittedName>
        <fullName evidence="1">Uncharacterized protein</fullName>
    </submittedName>
</protein>
<dbReference type="EMBL" id="LAZR01005828">
    <property type="protein sequence ID" value="KKM96831.1"/>
    <property type="molecule type" value="Genomic_DNA"/>
</dbReference>
<name>A0A0F9MBZ9_9ZZZZ</name>
<gene>
    <name evidence="1" type="ORF">LCGC14_1174120</name>
</gene>
<proteinExistence type="predicted"/>
<evidence type="ECO:0000313" key="1">
    <source>
        <dbReference type="EMBL" id="KKM96831.1"/>
    </source>
</evidence>
<organism evidence="1">
    <name type="scientific">marine sediment metagenome</name>
    <dbReference type="NCBI Taxonomy" id="412755"/>
    <lineage>
        <taxon>unclassified sequences</taxon>
        <taxon>metagenomes</taxon>
        <taxon>ecological metagenomes</taxon>
    </lineage>
</organism>
<accession>A0A0F9MBZ9</accession>